<dbReference type="RefSeq" id="WP_206100514.1">
    <property type="nucleotide sequence ID" value="NZ_CP070969.1"/>
</dbReference>
<protein>
    <recommendedName>
        <fullName evidence="3">Virus ReqiPepy6 Gp37-like protein</fullName>
    </recommendedName>
</protein>
<dbReference type="Proteomes" id="UP000663452">
    <property type="component" value="Chromosome"/>
</dbReference>
<sequence>MNDNRIVGYIETPLRLSPGEYIVTGDWAASKLSYGNNYVIQHFRNEMPVGNWIISSVINFTTKTGPKIGLKVSSDNKFAYFQVGDIIADRNYNVDFYNVNIENRSDDNEVVVGSFLNDQSAKAIIYSGMSGLTMATMSYGNMYLPHTVQIKTVKGTKVARVIGRQGVVDQENPLEVRVDAKPKILLTELLNTMNPLRSFIVGVTKEYTNNYNTKTKALPSIHEPAVELKTGSIRILLAPNNEGQLSMYDQPSGLPYELLYKILSSANKEETDAVIQIMSGNFINARKHLHNLLNLVRPFYKKGLLEVSLSGYEKIRANEATYRTIKTALNLIASREIEVTGQVYAIDTIRKWFRVIDVETEVDWKIVYTQKDNTEFDLNILTKGKIKVFATTFSPREAKRGIAEYVGHEFI</sequence>
<accession>A0ABX7L4I7</accession>
<evidence type="ECO:0000313" key="2">
    <source>
        <dbReference type="Proteomes" id="UP000663452"/>
    </source>
</evidence>
<evidence type="ECO:0008006" key="3">
    <source>
        <dbReference type="Google" id="ProtNLM"/>
    </source>
</evidence>
<dbReference type="EMBL" id="CP070969">
    <property type="protein sequence ID" value="QSF42837.1"/>
    <property type="molecule type" value="Genomic_DNA"/>
</dbReference>
<evidence type="ECO:0000313" key="1">
    <source>
        <dbReference type="EMBL" id="QSF42837.1"/>
    </source>
</evidence>
<organism evidence="1 2">
    <name type="scientific">Paenibacillus tianjinensis</name>
    <dbReference type="NCBI Taxonomy" id="2810347"/>
    <lineage>
        <taxon>Bacteria</taxon>
        <taxon>Bacillati</taxon>
        <taxon>Bacillota</taxon>
        <taxon>Bacilli</taxon>
        <taxon>Bacillales</taxon>
        <taxon>Paenibacillaceae</taxon>
        <taxon>Paenibacillus</taxon>
    </lineage>
</organism>
<keyword evidence="2" id="KW-1185">Reference proteome</keyword>
<proteinExistence type="predicted"/>
<gene>
    <name evidence="1" type="ORF">JRJ22_16165</name>
</gene>
<reference evidence="1 2" key="1">
    <citation type="submission" date="2021-02" db="EMBL/GenBank/DDBJ databases">
        <title>Paenibacillus tianjinensis sp. nov.</title>
        <authorList>
            <person name="Liu H."/>
        </authorList>
    </citation>
    <scope>NUCLEOTIDE SEQUENCE [LARGE SCALE GENOMIC DNA]</scope>
    <source>
        <strain evidence="1 2">TB2019</strain>
    </source>
</reference>
<name>A0ABX7L4I7_9BACL</name>